<dbReference type="EMBL" id="OW152831">
    <property type="protein sequence ID" value="CAH2049343.1"/>
    <property type="molecule type" value="Genomic_DNA"/>
</dbReference>
<organism evidence="2 3">
    <name type="scientific">Iphiclides podalirius</name>
    <name type="common">scarce swallowtail</name>
    <dbReference type="NCBI Taxonomy" id="110791"/>
    <lineage>
        <taxon>Eukaryota</taxon>
        <taxon>Metazoa</taxon>
        <taxon>Ecdysozoa</taxon>
        <taxon>Arthropoda</taxon>
        <taxon>Hexapoda</taxon>
        <taxon>Insecta</taxon>
        <taxon>Pterygota</taxon>
        <taxon>Neoptera</taxon>
        <taxon>Endopterygota</taxon>
        <taxon>Lepidoptera</taxon>
        <taxon>Glossata</taxon>
        <taxon>Ditrysia</taxon>
        <taxon>Papilionoidea</taxon>
        <taxon>Papilionidae</taxon>
        <taxon>Papilioninae</taxon>
        <taxon>Iphiclides</taxon>
    </lineage>
</organism>
<feature type="domain" description="RNA polymerase II elongation factor ELL N-terminal" evidence="1">
    <location>
        <begin position="9"/>
        <end position="63"/>
    </location>
</feature>
<name>A0ABN8I603_9NEOP</name>
<evidence type="ECO:0000313" key="3">
    <source>
        <dbReference type="Proteomes" id="UP000837857"/>
    </source>
</evidence>
<feature type="non-terminal residue" evidence="2">
    <location>
        <position position="1"/>
    </location>
</feature>
<evidence type="ECO:0000259" key="1">
    <source>
        <dbReference type="Pfam" id="PF10390"/>
    </source>
</evidence>
<evidence type="ECO:0000313" key="2">
    <source>
        <dbReference type="EMBL" id="CAH2049343.1"/>
    </source>
</evidence>
<dbReference type="InterPro" id="IPR019464">
    <property type="entry name" value="ELL_N"/>
</dbReference>
<sequence>MAALPAGVQYGLSSESSYKENKELVFVKLTDSALKAIEDFIRNNRDKLAKPKIQFLPGNEGGLPRDPNAIYATHKQAVGEISSRGMPIAHNGSPKYLGDLLDRFQKKNVRA</sequence>
<gene>
    <name evidence="2" type="ORF">IPOD504_LOCUS6763</name>
</gene>
<protein>
    <recommendedName>
        <fullName evidence="1">RNA polymerase II elongation factor ELL N-terminal domain-containing protein</fullName>
    </recommendedName>
</protein>
<accession>A0ABN8I603</accession>
<proteinExistence type="predicted"/>
<dbReference type="Pfam" id="PF10390">
    <property type="entry name" value="ELL"/>
    <property type="match status" value="1"/>
</dbReference>
<keyword evidence="3" id="KW-1185">Reference proteome</keyword>
<reference evidence="2" key="1">
    <citation type="submission" date="2022-03" db="EMBL/GenBank/DDBJ databases">
        <authorList>
            <person name="Martin H S."/>
        </authorList>
    </citation>
    <scope>NUCLEOTIDE SEQUENCE</scope>
</reference>
<dbReference type="Proteomes" id="UP000837857">
    <property type="component" value="Chromosome 19"/>
</dbReference>